<dbReference type="RefSeq" id="WP_145460117.1">
    <property type="nucleotide sequence ID" value="NZ_CP036317.1"/>
</dbReference>
<evidence type="ECO:0000313" key="2">
    <source>
        <dbReference type="Proteomes" id="UP000320839"/>
    </source>
</evidence>
<name>A0A518FYJ2_9PLAN</name>
<gene>
    <name evidence="1" type="ORF">Pan153_60890</name>
</gene>
<dbReference type="OrthoDB" id="268858at2"/>
<protein>
    <submittedName>
        <fullName evidence="1">Uncharacterized protein</fullName>
    </submittedName>
</protein>
<proteinExistence type="predicted"/>
<sequence length="139" mass="15844">MRARSQRHRRGSFVLIPMLCLILALAVIGEILKQTTIETGQLKQQHFQLQSTWLADAAAQRAVTKLAQNPDYEGEIWKTQPEEMGQNYPGEVVIKVQKNRQMKSSVIIRTEASYPVKESGRVRIVREWPCKIKGQKSGN</sequence>
<dbReference type="Proteomes" id="UP000320839">
    <property type="component" value="Chromosome"/>
</dbReference>
<dbReference type="EMBL" id="CP036317">
    <property type="protein sequence ID" value="QDV21401.1"/>
    <property type="molecule type" value="Genomic_DNA"/>
</dbReference>
<evidence type="ECO:0000313" key="1">
    <source>
        <dbReference type="EMBL" id="QDV21401.1"/>
    </source>
</evidence>
<accession>A0A518FYJ2</accession>
<dbReference type="AlphaFoldDB" id="A0A518FYJ2"/>
<reference evidence="1 2" key="1">
    <citation type="submission" date="2019-02" db="EMBL/GenBank/DDBJ databases">
        <title>Deep-cultivation of Planctomycetes and their phenomic and genomic characterization uncovers novel biology.</title>
        <authorList>
            <person name="Wiegand S."/>
            <person name="Jogler M."/>
            <person name="Boedeker C."/>
            <person name="Pinto D."/>
            <person name="Vollmers J."/>
            <person name="Rivas-Marin E."/>
            <person name="Kohn T."/>
            <person name="Peeters S.H."/>
            <person name="Heuer A."/>
            <person name="Rast P."/>
            <person name="Oberbeckmann S."/>
            <person name="Bunk B."/>
            <person name="Jeske O."/>
            <person name="Meyerdierks A."/>
            <person name="Storesund J.E."/>
            <person name="Kallscheuer N."/>
            <person name="Luecker S."/>
            <person name="Lage O.M."/>
            <person name="Pohl T."/>
            <person name="Merkel B.J."/>
            <person name="Hornburger P."/>
            <person name="Mueller R.-W."/>
            <person name="Bruemmer F."/>
            <person name="Labrenz M."/>
            <person name="Spormann A.M."/>
            <person name="Op den Camp H."/>
            <person name="Overmann J."/>
            <person name="Amann R."/>
            <person name="Jetten M.S.M."/>
            <person name="Mascher T."/>
            <person name="Medema M.H."/>
            <person name="Devos D.P."/>
            <person name="Kaster A.-K."/>
            <person name="Ovreas L."/>
            <person name="Rohde M."/>
            <person name="Galperin M.Y."/>
            <person name="Jogler C."/>
        </authorList>
    </citation>
    <scope>NUCLEOTIDE SEQUENCE [LARGE SCALE GENOMIC DNA]</scope>
    <source>
        <strain evidence="1 2">Pan153</strain>
    </source>
</reference>
<organism evidence="1 2">
    <name type="scientific">Gimesia panareensis</name>
    <dbReference type="NCBI Taxonomy" id="2527978"/>
    <lineage>
        <taxon>Bacteria</taxon>
        <taxon>Pseudomonadati</taxon>
        <taxon>Planctomycetota</taxon>
        <taxon>Planctomycetia</taxon>
        <taxon>Planctomycetales</taxon>
        <taxon>Planctomycetaceae</taxon>
        <taxon>Gimesia</taxon>
    </lineage>
</organism>